<dbReference type="InterPro" id="IPR001870">
    <property type="entry name" value="B30.2/SPRY"/>
</dbReference>
<dbReference type="AlphaFoldDB" id="A0A8X7XB23"/>
<feature type="non-terminal residue" evidence="5">
    <location>
        <position position="208"/>
    </location>
</feature>
<dbReference type="Pfam" id="PF13765">
    <property type="entry name" value="PRY"/>
    <property type="match status" value="1"/>
</dbReference>
<dbReference type="GO" id="GO:0008270">
    <property type="term" value="F:zinc ion binding"/>
    <property type="evidence" value="ECO:0007669"/>
    <property type="project" value="UniProtKB-KW"/>
</dbReference>
<keyword evidence="3" id="KW-0862">Zinc</keyword>
<dbReference type="InterPro" id="IPR013320">
    <property type="entry name" value="ConA-like_dom_sf"/>
</dbReference>
<dbReference type="GO" id="GO:0005737">
    <property type="term" value="C:cytoplasm"/>
    <property type="evidence" value="ECO:0007669"/>
    <property type="project" value="UniProtKB-ARBA"/>
</dbReference>
<dbReference type="Gene3D" id="2.60.120.920">
    <property type="match status" value="1"/>
</dbReference>
<dbReference type="Pfam" id="PF00622">
    <property type="entry name" value="SPRY"/>
    <property type="match status" value="1"/>
</dbReference>
<accession>A0A8X7XB23</accession>
<dbReference type="InterPro" id="IPR003877">
    <property type="entry name" value="SPRY_dom"/>
</dbReference>
<dbReference type="SMART" id="SM00449">
    <property type="entry name" value="SPRY"/>
    <property type="match status" value="1"/>
</dbReference>
<name>A0A8X7XB23_POLSE</name>
<dbReference type="SUPFAM" id="SSF49899">
    <property type="entry name" value="Concanavalin A-like lectins/glucanases"/>
    <property type="match status" value="1"/>
</dbReference>
<feature type="domain" description="B30.2/SPRY" evidence="4">
    <location>
        <begin position="13"/>
        <end position="208"/>
    </location>
</feature>
<dbReference type="SMART" id="SM00589">
    <property type="entry name" value="PRY"/>
    <property type="match status" value="1"/>
</dbReference>
<dbReference type="PRINTS" id="PR01407">
    <property type="entry name" value="BUTYPHLNCDUF"/>
</dbReference>
<dbReference type="EMBL" id="JAATIS010001721">
    <property type="protein sequence ID" value="KAG2465860.1"/>
    <property type="molecule type" value="Genomic_DNA"/>
</dbReference>
<feature type="non-terminal residue" evidence="5">
    <location>
        <position position="1"/>
    </location>
</feature>
<evidence type="ECO:0000313" key="5">
    <source>
        <dbReference type="EMBL" id="KAG2465860.1"/>
    </source>
</evidence>
<dbReference type="InterPro" id="IPR003879">
    <property type="entry name" value="Butyrophylin_SPRY"/>
</dbReference>
<dbReference type="InterPro" id="IPR051051">
    <property type="entry name" value="E3_ubiq-ligase_TRIM/RNF"/>
</dbReference>
<proteinExistence type="predicted"/>
<dbReference type="Proteomes" id="UP000886611">
    <property type="component" value="Unassembled WGS sequence"/>
</dbReference>
<evidence type="ECO:0000259" key="4">
    <source>
        <dbReference type="PROSITE" id="PS50188"/>
    </source>
</evidence>
<dbReference type="CDD" id="cd16040">
    <property type="entry name" value="SPRY_PRY_SNTX"/>
    <property type="match status" value="1"/>
</dbReference>
<keyword evidence="1" id="KW-0479">Metal-binding</keyword>
<protein>
    <submittedName>
        <fullName evidence="5">TR16L protein</fullName>
    </submittedName>
</protein>
<dbReference type="InterPro" id="IPR006574">
    <property type="entry name" value="PRY"/>
</dbReference>
<dbReference type="PROSITE" id="PS50188">
    <property type="entry name" value="B302_SPRY"/>
    <property type="match status" value="1"/>
</dbReference>
<evidence type="ECO:0000313" key="6">
    <source>
        <dbReference type="Proteomes" id="UP000886611"/>
    </source>
</evidence>
<dbReference type="InterPro" id="IPR043136">
    <property type="entry name" value="B30.2/SPRY_sf"/>
</dbReference>
<sequence>MSLSLSGHEASVFILQPPEPQSREEFLQYSCALTLNINTAHRELRLSEGDKKVTREKTDAGYPDHPDRFDWYSQVLCREALTGTRSYWEVECAGDYVKIGVASKEMRRKGDGDECGLGNNDQSWTLQWSHSKYFVYYNNKGTVINAPYSPRIGVYLDNTAGTLSFYNVAHKITLLYRFNACFTEPLYPGFWLDCDSSVTICCLTQCDR</sequence>
<reference evidence="5 6" key="1">
    <citation type="journal article" date="2021" name="Cell">
        <title>Tracing the genetic footprints of vertebrate landing in non-teleost ray-finned fishes.</title>
        <authorList>
            <person name="Bi X."/>
            <person name="Wang K."/>
            <person name="Yang L."/>
            <person name="Pan H."/>
            <person name="Jiang H."/>
            <person name="Wei Q."/>
            <person name="Fang M."/>
            <person name="Yu H."/>
            <person name="Zhu C."/>
            <person name="Cai Y."/>
            <person name="He Y."/>
            <person name="Gan X."/>
            <person name="Zeng H."/>
            <person name="Yu D."/>
            <person name="Zhu Y."/>
            <person name="Jiang H."/>
            <person name="Qiu Q."/>
            <person name="Yang H."/>
            <person name="Zhang Y.E."/>
            <person name="Wang W."/>
            <person name="Zhu M."/>
            <person name="He S."/>
            <person name="Zhang G."/>
        </authorList>
    </citation>
    <scope>NUCLEOTIDE SEQUENCE [LARGE SCALE GENOMIC DNA]</scope>
    <source>
        <strain evidence="5">Bchr_013</strain>
    </source>
</reference>
<evidence type="ECO:0000256" key="2">
    <source>
        <dbReference type="ARBA" id="ARBA00022771"/>
    </source>
</evidence>
<dbReference type="PANTHER" id="PTHR25465">
    <property type="entry name" value="B-BOX DOMAIN CONTAINING"/>
    <property type="match status" value="1"/>
</dbReference>
<gene>
    <name evidence="5" type="primary">Trim16l</name>
    <name evidence="5" type="ORF">GTO96_0017273</name>
</gene>
<dbReference type="PANTHER" id="PTHR25465:SF14">
    <property type="entry name" value="E3 UBIQUITIN-PROTEIN LIGASE TRIM65"/>
    <property type="match status" value="1"/>
</dbReference>
<comment type="caution">
    <text evidence="5">The sequence shown here is derived from an EMBL/GenBank/DDBJ whole genome shotgun (WGS) entry which is preliminary data.</text>
</comment>
<evidence type="ECO:0000256" key="3">
    <source>
        <dbReference type="ARBA" id="ARBA00022833"/>
    </source>
</evidence>
<keyword evidence="2" id="KW-0863">Zinc-finger</keyword>
<organism evidence="5 6">
    <name type="scientific">Polypterus senegalus</name>
    <name type="common">Senegal bichir</name>
    <dbReference type="NCBI Taxonomy" id="55291"/>
    <lineage>
        <taxon>Eukaryota</taxon>
        <taxon>Metazoa</taxon>
        <taxon>Chordata</taxon>
        <taxon>Craniata</taxon>
        <taxon>Vertebrata</taxon>
        <taxon>Euteleostomi</taxon>
        <taxon>Actinopterygii</taxon>
        <taxon>Polypteriformes</taxon>
        <taxon>Polypteridae</taxon>
        <taxon>Polypterus</taxon>
    </lineage>
</organism>
<evidence type="ECO:0000256" key="1">
    <source>
        <dbReference type="ARBA" id="ARBA00022723"/>
    </source>
</evidence>
<keyword evidence="6" id="KW-1185">Reference proteome</keyword>